<evidence type="ECO:0000259" key="10">
    <source>
        <dbReference type="PROSITE" id="PS51092"/>
    </source>
</evidence>
<sequence>METTKATCFCMAVFYVLTFAYTRSNHTMEDTMYDHYMLIQEHSAKVVLFFLYKYFGKSLIHFVYFLVYTLDGNAKNAPCVFPFIFENKTYRECTYDGCKHGKTWCATTDNYDKDKKWGHCQTDEEAPDCMDVHSNCGEWALHGECLTNPSYMRNSCPRSCGICTFGGNGRGRACTFPFFFKNRLVYDCMSFNKKKWCAVTVNYNKDKRWGYCLPKLFRTIKQINSMYLTWGECDDRHRKCSHWRSRGLCEKKAKRMDHWCPWACHKCVPEKLVLDPLCRDCVSSCDTWAKRGLCTSKPVFMFGFCRLTCGLCYNSSSSISVEDRMAKECPAWAEKGYCETYEKFMIRNCRTSCMAGGYVNGKRCLDGVTHCHHWAKEGYCNARGDNSRYSLRNNMRRHCRYSCKMCD</sequence>
<accession>A0ABN8PT19</accession>
<dbReference type="Pfam" id="PF01549">
    <property type="entry name" value="ShK"/>
    <property type="match status" value="5"/>
</dbReference>
<feature type="transmembrane region" description="Helical" evidence="9">
    <location>
        <begin position="46"/>
        <end position="67"/>
    </location>
</feature>
<dbReference type="InterPro" id="IPR000562">
    <property type="entry name" value="FN_type2_dom"/>
</dbReference>
<dbReference type="InterPro" id="IPR036943">
    <property type="entry name" value="FN_type2_sf"/>
</dbReference>
<dbReference type="InterPro" id="IPR013806">
    <property type="entry name" value="Kringle-like"/>
</dbReference>
<dbReference type="InterPro" id="IPR003582">
    <property type="entry name" value="ShKT_dom"/>
</dbReference>
<dbReference type="PRINTS" id="PR00013">
    <property type="entry name" value="FNTYPEII"/>
</dbReference>
<dbReference type="Pfam" id="PF00040">
    <property type="entry name" value="fn2"/>
    <property type="match status" value="2"/>
</dbReference>
<evidence type="ECO:0000256" key="1">
    <source>
        <dbReference type="ARBA" id="ARBA00004613"/>
    </source>
</evidence>
<feature type="disulfide bond" evidence="7">
    <location>
        <begin position="93"/>
        <end position="120"/>
    </location>
</feature>
<feature type="domain" description="ShKT" evidence="11">
    <location>
        <begin position="129"/>
        <end position="163"/>
    </location>
</feature>
<dbReference type="PROSITE" id="PS51092">
    <property type="entry name" value="FN2_2"/>
    <property type="match status" value="2"/>
</dbReference>
<feature type="disulfide bond" evidence="8">
    <location>
        <begin position="129"/>
        <end position="163"/>
    </location>
</feature>
<name>A0ABN8PT19_9CNID</name>
<feature type="domain" description="Fibronectin type-II" evidence="10">
    <location>
        <begin position="169"/>
        <end position="214"/>
    </location>
</feature>
<dbReference type="InterPro" id="IPR051666">
    <property type="entry name" value="SP_Capacitation_Regulator"/>
</dbReference>
<evidence type="ECO:0000256" key="9">
    <source>
        <dbReference type="SAM" id="Phobius"/>
    </source>
</evidence>
<dbReference type="SMART" id="SM00059">
    <property type="entry name" value="FN2"/>
    <property type="match status" value="2"/>
</dbReference>
<feature type="domain" description="ShKT" evidence="11">
    <location>
        <begin position="233"/>
        <end position="267"/>
    </location>
</feature>
<evidence type="ECO:0000313" key="12">
    <source>
        <dbReference type="EMBL" id="CAH3150268.1"/>
    </source>
</evidence>
<evidence type="ECO:0000256" key="6">
    <source>
        <dbReference type="ARBA" id="ARBA00023157"/>
    </source>
</evidence>
<keyword evidence="9" id="KW-0472">Membrane</keyword>
<feature type="domain" description="Fibronectin type-II" evidence="10">
    <location>
        <begin position="74"/>
        <end position="122"/>
    </location>
</feature>
<dbReference type="PANTHER" id="PTHR22918">
    <property type="entry name" value="SEMINAL PLASMA PROTEIN"/>
    <property type="match status" value="1"/>
</dbReference>
<evidence type="ECO:0000256" key="8">
    <source>
        <dbReference type="PROSITE-ProRule" id="PRU01005"/>
    </source>
</evidence>
<feature type="domain" description="ShKT" evidence="11">
    <location>
        <begin position="364"/>
        <end position="406"/>
    </location>
</feature>
<feature type="disulfide bond" evidence="7">
    <location>
        <begin position="79"/>
        <end position="105"/>
    </location>
</feature>
<keyword evidence="4" id="KW-0800">Toxin</keyword>
<evidence type="ECO:0000256" key="2">
    <source>
        <dbReference type="ARBA" id="ARBA00010011"/>
    </source>
</evidence>
<reference evidence="12 13" key="1">
    <citation type="submission" date="2022-05" db="EMBL/GenBank/DDBJ databases">
        <authorList>
            <consortium name="Genoscope - CEA"/>
            <person name="William W."/>
        </authorList>
    </citation>
    <scope>NUCLEOTIDE SEQUENCE [LARGE SCALE GENOMIC DNA]</scope>
</reference>
<evidence type="ECO:0000256" key="4">
    <source>
        <dbReference type="ARBA" id="ARBA00022656"/>
    </source>
</evidence>
<protein>
    <submittedName>
        <fullName evidence="12">Uncharacterized protein</fullName>
    </submittedName>
</protein>
<dbReference type="Gene3D" id="1.10.10.1940">
    <property type="match status" value="1"/>
</dbReference>
<comment type="caution">
    <text evidence="12">The sequence shown here is derived from an EMBL/GenBank/DDBJ whole genome shotgun (WGS) entry which is preliminary data.</text>
</comment>
<comment type="subcellular location">
    <subcellularLocation>
        <location evidence="1">Secreted</location>
    </subcellularLocation>
</comment>
<gene>
    <name evidence="12" type="ORF">PLOB_00047342</name>
</gene>
<proteinExistence type="inferred from homology"/>
<evidence type="ECO:0000256" key="3">
    <source>
        <dbReference type="ARBA" id="ARBA00022525"/>
    </source>
</evidence>
<keyword evidence="6 7" id="KW-1015">Disulfide bond</keyword>
<keyword evidence="9" id="KW-1133">Transmembrane helix</keyword>
<evidence type="ECO:0000256" key="7">
    <source>
        <dbReference type="PROSITE-ProRule" id="PRU00479"/>
    </source>
</evidence>
<keyword evidence="9" id="KW-0812">Transmembrane</keyword>
<dbReference type="CDD" id="cd00062">
    <property type="entry name" value="FN2"/>
    <property type="match status" value="2"/>
</dbReference>
<comment type="caution">
    <text evidence="7">Lacks conserved residue(s) required for the propagation of feature annotation.</text>
</comment>
<dbReference type="PANTHER" id="PTHR22918:SF1">
    <property type="entry name" value="FIBRONECTIN TYPE-II DOMAIN-CONTAINING PROTEIN"/>
    <property type="match status" value="1"/>
</dbReference>
<feature type="disulfide bond" evidence="8">
    <location>
        <begin position="278"/>
        <end position="312"/>
    </location>
</feature>
<dbReference type="PROSITE" id="PS51670">
    <property type="entry name" value="SHKT"/>
    <property type="match status" value="4"/>
</dbReference>
<keyword evidence="3" id="KW-0964">Secreted</keyword>
<evidence type="ECO:0000256" key="5">
    <source>
        <dbReference type="ARBA" id="ARBA00022737"/>
    </source>
</evidence>
<feature type="domain" description="ShKT" evidence="11">
    <location>
        <begin position="278"/>
        <end position="312"/>
    </location>
</feature>
<dbReference type="Proteomes" id="UP001159405">
    <property type="component" value="Unassembled WGS sequence"/>
</dbReference>
<evidence type="ECO:0000259" key="11">
    <source>
        <dbReference type="PROSITE" id="PS51670"/>
    </source>
</evidence>
<evidence type="ECO:0000313" key="13">
    <source>
        <dbReference type="Proteomes" id="UP001159405"/>
    </source>
</evidence>
<dbReference type="EMBL" id="CALNXK010000088">
    <property type="protein sequence ID" value="CAH3150268.1"/>
    <property type="molecule type" value="Genomic_DNA"/>
</dbReference>
<organism evidence="12 13">
    <name type="scientific">Porites lobata</name>
    <dbReference type="NCBI Taxonomy" id="104759"/>
    <lineage>
        <taxon>Eukaryota</taxon>
        <taxon>Metazoa</taxon>
        <taxon>Cnidaria</taxon>
        <taxon>Anthozoa</taxon>
        <taxon>Hexacorallia</taxon>
        <taxon>Scleractinia</taxon>
        <taxon>Fungiina</taxon>
        <taxon>Poritidae</taxon>
        <taxon>Porites</taxon>
    </lineage>
</organism>
<feature type="disulfide bond" evidence="8">
    <location>
        <begin position="233"/>
        <end position="267"/>
    </location>
</feature>
<dbReference type="Gene3D" id="2.10.10.10">
    <property type="entry name" value="Fibronectin, type II, collagen-binding"/>
    <property type="match status" value="2"/>
</dbReference>
<comment type="similarity">
    <text evidence="2">Belongs to the seminal plasma protein family.</text>
</comment>
<dbReference type="SUPFAM" id="SSF57440">
    <property type="entry name" value="Kringle-like"/>
    <property type="match status" value="2"/>
</dbReference>
<keyword evidence="5" id="KW-0677">Repeat</keyword>
<dbReference type="SMART" id="SM00254">
    <property type="entry name" value="ShKT"/>
    <property type="match status" value="5"/>
</dbReference>
<keyword evidence="13" id="KW-1185">Reference proteome</keyword>